<sequence>MIYVEYPDNQGLSPGVH</sequence>
<reference evidence="1" key="2">
    <citation type="journal article" date="2015" name="Fish Shellfish Immunol.">
        <title>Early steps in the European eel (Anguilla anguilla)-Vibrio vulnificus interaction in the gills: Role of the RtxA13 toxin.</title>
        <authorList>
            <person name="Callol A."/>
            <person name="Pajuelo D."/>
            <person name="Ebbesson L."/>
            <person name="Teles M."/>
            <person name="MacKenzie S."/>
            <person name="Amaro C."/>
        </authorList>
    </citation>
    <scope>NUCLEOTIDE SEQUENCE</scope>
</reference>
<dbReference type="AlphaFoldDB" id="A0A0E9T555"/>
<dbReference type="EMBL" id="GBXM01059995">
    <property type="protein sequence ID" value="JAH48582.1"/>
    <property type="molecule type" value="Transcribed_RNA"/>
</dbReference>
<proteinExistence type="predicted"/>
<organism evidence="1">
    <name type="scientific">Anguilla anguilla</name>
    <name type="common">European freshwater eel</name>
    <name type="synonym">Muraena anguilla</name>
    <dbReference type="NCBI Taxonomy" id="7936"/>
    <lineage>
        <taxon>Eukaryota</taxon>
        <taxon>Metazoa</taxon>
        <taxon>Chordata</taxon>
        <taxon>Craniata</taxon>
        <taxon>Vertebrata</taxon>
        <taxon>Euteleostomi</taxon>
        <taxon>Actinopterygii</taxon>
        <taxon>Neopterygii</taxon>
        <taxon>Teleostei</taxon>
        <taxon>Anguilliformes</taxon>
        <taxon>Anguillidae</taxon>
        <taxon>Anguilla</taxon>
    </lineage>
</organism>
<protein>
    <submittedName>
        <fullName evidence="1">Uncharacterized protein</fullName>
    </submittedName>
</protein>
<accession>A0A0E9T555</accession>
<evidence type="ECO:0000313" key="1">
    <source>
        <dbReference type="EMBL" id="JAH48582.1"/>
    </source>
</evidence>
<reference evidence="1" key="1">
    <citation type="submission" date="2014-11" db="EMBL/GenBank/DDBJ databases">
        <authorList>
            <person name="Amaro Gonzalez C."/>
        </authorList>
    </citation>
    <scope>NUCLEOTIDE SEQUENCE</scope>
</reference>
<name>A0A0E9T555_ANGAN</name>